<name>A0A6G9AC52_9BRAD</name>
<sequence>MTVVIRLLATNFCQERDFPPSMAVDGAWMAEIKSARRTAFSRRLTGLWDDSASERDRSGTVRSDGKGPGVAVAAISHEILVSLIGHLNISK</sequence>
<proteinExistence type="predicted"/>
<dbReference type="EMBL" id="CP041090">
    <property type="protein sequence ID" value="QDF37982.1"/>
    <property type="molecule type" value="Genomic_DNA"/>
</dbReference>
<dbReference type="Proteomes" id="UP000500895">
    <property type="component" value="Chromosome"/>
</dbReference>
<evidence type="ECO:0000313" key="1">
    <source>
        <dbReference type="EMBL" id="QDF37982.1"/>
    </source>
</evidence>
<dbReference type="Proteomes" id="UP000319298">
    <property type="component" value="Chromosome"/>
</dbReference>
<dbReference type="AlphaFoldDB" id="A0A6G9AC52"/>
<evidence type="ECO:0000313" key="2">
    <source>
        <dbReference type="EMBL" id="QIP09899.1"/>
    </source>
</evidence>
<gene>
    <name evidence="1" type="ORF">FJN17_10575</name>
    <name evidence="2" type="ORF">HAV00_28300</name>
</gene>
<evidence type="ECO:0000313" key="4">
    <source>
        <dbReference type="Proteomes" id="UP000500895"/>
    </source>
</evidence>
<keyword evidence="3" id="KW-1185">Reference proteome</keyword>
<protein>
    <submittedName>
        <fullName evidence="2">Uncharacterized protein</fullName>
    </submittedName>
</protein>
<reference evidence="3 4" key="2">
    <citation type="journal article" date="2020" name="Int. J. Syst. Evol. Microbiol.">
        <title>Description and complete genome sequences of Bradyrhizobium symbiodeficiens sp. nov., a non-symbiotic bacterium associated with legumes native to Canada.</title>
        <authorList>
            <person name="Bromfield E.S.P."/>
            <person name="Cloutier S."/>
            <person name="Nguyen H.D.T."/>
        </authorList>
    </citation>
    <scope>NUCLEOTIDE SEQUENCE [LARGE SCALE GENOMIC DNA]</scope>
    <source>
        <strain evidence="2 4">101S1MB</strain>
        <strain evidence="1 3">65S1MB</strain>
    </source>
</reference>
<dbReference type="EMBL" id="CP050066">
    <property type="protein sequence ID" value="QIP09899.1"/>
    <property type="molecule type" value="Genomic_DNA"/>
</dbReference>
<organism evidence="2 4">
    <name type="scientific">Bradyrhizobium symbiodeficiens</name>
    <dbReference type="NCBI Taxonomy" id="1404367"/>
    <lineage>
        <taxon>Bacteria</taxon>
        <taxon>Pseudomonadati</taxon>
        <taxon>Pseudomonadota</taxon>
        <taxon>Alphaproteobacteria</taxon>
        <taxon>Hyphomicrobiales</taxon>
        <taxon>Nitrobacteraceae</taxon>
        <taxon>Bradyrhizobium</taxon>
    </lineage>
</organism>
<reference evidence="3" key="1">
    <citation type="submission" date="2019-06" db="EMBL/GenBank/DDBJ databases">
        <title>Whole-Genome Sequence of Bradyrhizobium sp. 3 Strain 65S1MB.</title>
        <authorList>
            <person name="Bromfield E.S.P."/>
            <person name="Cloutier S."/>
            <person name="Nguyen H.D.T."/>
        </authorList>
    </citation>
    <scope>NUCLEOTIDE SEQUENCE [LARGE SCALE GENOMIC DNA]</scope>
    <source>
        <strain evidence="3">65S1MB</strain>
    </source>
</reference>
<accession>A0A6G9AC52</accession>
<dbReference type="RefSeq" id="WP_140479576.1">
    <property type="nucleotide sequence ID" value="NZ_CP029427.2"/>
</dbReference>
<reference evidence="2" key="3">
    <citation type="submission" date="2024-02" db="EMBL/GenBank/DDBJ databases">
        <authorList>
            <person name="Bromfield E.S.P."/>
            <person name="Cloutier S."/>
            <person name="Nguyen H.D.T."/>
        </authorList>
    </citation>
    <scope>NUCLEOTIDE SEQUENCE</scope>
    <source>
        <strain evidence="2">101S1MB</strain>
        <strain evidence="1">65S1MB</strain>
    </source>
</reference>
<evidence type="ECO:0000313" key="3">
    <source>
        <dbReference type="Proteomes" id="UP000319298"/>
    </source>
</evidence>